<feature type="domain" description="Protein kinase" evidence="1">
    <location>
        <begin position="1"/>
        <end position="91"/>
    </location>
</feature>
<proteinExistence type="predicted"/>
<dbReference type="GO" id="GO:0005524">
    <property type="term" value="F:ATP binding"/>
    <property type="evidence" value="ECO:0007669"/>
    <property type="project" value="InterPro"/>
</dbReference>
<reference evidence="2" key="1">
    <citation type="submission" date="2020-11" db="EMBL/GenBank/DDBJ databases">
        <authorList>
            <person name="Tran Van P."/>
        </authorList>
    </citation>
    <scope>NUCLEOTIDE SEQUENCE</scope>
</reference>
<dbReference type="Gene3D" id="1.10.510.10">
    <property type="entry name" value="Transferase(Phosphotransferase) domain 1"/>
    <property type="match status" value="1"/>
</dbReference>
<dbReference type="GO" id="GO:0043235">
    <property type="term" value="C:receptor complex"/>
    <property type="evidence" value="ECO:0007669"/>
    <property type="project" value="TreeGrafter"/>
</dbReference>
<dbReference type="FunFam" id="1.10.510.10:FF:001346">
    <property type="entry name" value="Uncharacterized protein"/>
    <property type="match status" value="1"/>
</dbReference>
<evidence type="ECO:0000313" key="2">
    <source>
        <dbReference type="EMBL" id="CAD7591862.1"/>
    </source>
</evidence>
<dbReference type="PROSITE" id="PS50011">
    <property type="entry name" value="PROTEIN_KINASE_DOM"/>
    <property type="match status" value="1"/>
</dbReference>
<dbReference type="SMART" id="SM00219">
    <property type="entry name" value="TyrKc"/>
    <property type="match status" value="1"/>
</dbReference>
<dbReference type="PRINTS" id="PR00109">
    <property type="entry name" value="TYRKINASE"/>
</dbReference>
<dbReference type="PANTHER" id="PTHR24416:SF631">
    <property type="entry name" value="SERINE_THREONINE_TYROSINE KINASE 1"/>
    <property type="match status" value="1"/>
</dbReference>
<evidence type="ECO:0000259" key="1">
    <source>
        <dbReference type="PROSITE" id="PS50011"/>
    </source>
</evidence>
<organism evidence="2">
    <name type="scientific">Timema genevievae</name>
    <name type="common">Walking stick</name>
    <dbReference type="NCBI Taxonomy" id="629358"/>
    <lineage>
        <taxon>Eukaryota</taxon>
        <taxon>Metazoa</taxon>
        <taxon>Ecdysozoa</taxon>
        <taxon>Arthropoda</taxon>
        <taxon>Hexapoda</taxon>
        <taxon>Insecta</taxon>
        <taxon>Pterygota</taxon>
        <taxon>Neoptera</taxon>
        <taxon>Polyneoptera</taxon>
        <taxon>Phasmatodea</taxon>
        <taxon>Timematodea</taxon>
        <taxon>Timematoidea</taxon>
        <taxon>Timematidae</taxon>
        <taxon>Timema</taxon>
    </lineage>
</organism>
<dbReference type="InterPro" id="IPR000719">
    <property type="entry name" value="Prot_kinase_dom"/>
</dbReference>
<dbReference type="EMBL" id="OE840663">
    <property type="protein sequence ID" value="CAD7591862.1"/>
    <property type="molecule type" value="Genomic_DNA"/>
</dbReference>
<dbReference type="GO" id="GO:0007169">
    <property type="term" value="P:cell surface receptor protein tyrosine kinase signaling pathway"/>
    <property type="evidence" value="ECO:0007669"/>
    <property type="project" value="TreeGrafter"/>
</dbReference>
<dbReference type="InterPro" id="IPR001245">
    <property type="entry name" value="Ser-Thr/Tyr_kinase_cat_dom"/>
</dbReference>
<dbReference type="Pfam" id="PF07714">
    <property type="entry name" value="PK_Tyr_Ser-Thr"/>
    <property type="match status" value="1"/>
</dbReference>
<dbReference type="SUPFAM" id="SSF56112">
    <property type="entry name" value="Protein kinase-like (PK-like)"/>
    <property type="match status" value="1"/>
</dbReference>
<dbReference type="PANTHER" id="PTHR24416">
    <property type="entry name" value="TYROSINE-PROTEIN KINASE RECEPTOR"/>
    <property type="match status" value="1"/>
</dbReference>
<dbReference type="GO" id="GO:0005886">
    <property type="term" value="C:plasma membrane"/>
    <property type="evidence" value="ECO:0007669"/>
    <property type="project" value="TreeGrafter"/>
</dbReference>
<protein>
    <recommendedName>
        <fullName evidence="1">Protein kinase domain-containing protein</fullName>
    </recommendedName>
</protein>
<dbReference type="InterPro" id="IPR050122">
    <property type="entry name" value="RTK"/>
</dbReference>
<sequence>MFATFQKFSNKSDMWSFGILLWEIYSFGRVPYPRIPLADVVKHVEKGYKMEAPEGCPSEVYEMMRQAWDLQPDRRPSFHDLKGKLEQLKLLTT</sequence>
<gene>
    <name evidence="2" type="ORF">TGEB3V08_LOCUS4728</name>
</gene>
<accession>A0A7R9PL91</accession>
<dbReference type="AlphaFoldDB" id="A0A7R9PL91"/>
<dbReference type="InterPro" id="IPR020635">
    <property type="entry name" value="Tyr_kinase_cat_dom"/>
</dbReference>
<dbReference type="GO" id="GO:0004714">
    <property type="term" value="F:transmembrane receptor protein tyrosine kinase activity"/>
    <property type="evidence" value="ECO:0007669"/>
    <property type="project" value="TreeGrafter"/>
</dbReference>
<dbReference type="InterPro" id="IPR011009">
    <property type="entry name" value="Kinase-like_dom_sf"/>
</dbReference>
<name>A0A7R9PL91_TIMGE</name>